<name>A0A511MZF3_DEIC1</name>
<keyword evidence="1" id="KW-0805">Transcription regulation</keyword>
<evidence type="ECO:0000259" key="4">
    <source>
        <dbReference type="PROSITE" id="PS50932"/>
    </source>
</evidence>
<dbReference type="CDD" id="cd06267">
    <property type="entry name" value="PBP1_LacI_sugar_binding-like"/>
    <property type="match status" value="1"/>
</dbReference>
<dbReference type="RefSeq" id="WP_146882962.1">
    <property type="nucleotide sequence ID" value="NZ_BJXB01000004.1"/>
</dbReference>
<keyword evidence="3" id="KW-0804">Transcription</keyword>
<dbReference type="InterPro" id="IPR046335">
    <property type="entry name" value="LacI/GalR-like_sensor"/>
</dbReference>
<dbReference type="EMBL" id="BJXB01000004">
    <property type="protein sequence ID" value="GEM45506.1"/>
    <property type="molecule type" value="Genomic_DNA"/>
</dbReference>
<reference evidence="5 6" key="1">
    <citation type="submission" date="2019-07" db="EMBL/GenBank/DDBJ databases">
        <title>Whole genome shotgun sequence of Deinococcus cellulosilyticus NBRC 106333.</title>
        <authorList>
            <person name="Hosoyama A."/>
            <person name="Uohara A."/>
            <person name="Ohji S."/>
            <person name="Ichikawa N."/>
        </authorList>
    </citation>
    <scope>NUCLEOTIDE SEQUENCE [LARGE SCALE GENOMIC DNA]</scope>
    <source>
        <strain evidence="5 6">NBRC 106333</strain>
    </source>
</reference>
<dbReference type="GO" id="GO:0003700">
    <property type="term" value="F:DNA-binding transcription factor activity"/>
    <property type="evidence" value="ECO:0007669"/>
    <property type="project" value="TreeGrafter"/>
</dbReference>
<keyword evidence="6" id="KW-1185">Reference proteome</keyword>
<keyword evidence="2" id="KW-0238">DNA-binding</keyword>
<gene>
    <name evidence="5" type="ORF">DC3_11410</name>
</gene>
<evidence type="ECO:0000256" key="1">
    <source>
        <dbReference type="ARBA" id="ARBA00023015"/>
    </source>
</evidence>
<protein>
    <submittedName>
        <fullName evidence="5">LacI family transcriptional regulator</fullName>
    </submittedName>
</protein>
<dbReference type="OrthoDB" id="367059at2"/>
<evidence type="ECO:0000256" key="2">
    <source>
        <dbReference type="ARBA" id="ARBA00023125"/>
    </source>
</evidence>
<evidence type="ECO:0000256" key="3">
    <source>
        <dbReference type="ARBA" id="ARBA00023163"/>
    </source>
</evidence>
<organism evidence="5 6">
    <name type="scientific">Deinococcus cellulosilyticus (strain DSM 18568 / NBRC 106333 / KACC 11606 / 5516J-15)</name>
    <dbReference type="NCBI Taxonomy" id="1223518"/>
    <lineage>
        <taxon>Bacteria</taxon>
        <taxon>Thermotogati</taxon>
        <taxon>Deinococcota</taxon>
        <taxon>Deinococci</taxon>
        <taxon>Deinococcales</taxon>
        <taxon>Deinococcaceae</taxon>
        <taxon>Deinococcus</taxon>
    </lineage>
</organism>
<dbReference type="GO" id="GO:0000976">
    <property type="term" value="F:transcription cis-regulatory region binding"/>
    <property type="evidence" value="ECO:0007669"/>
    <property type="project" value="TreeGrafter"/>
</dbReference>
<dbReference type="SMART" id="SM00354">
    <property type="entry name" value="HTH_LACI"/>
    <property type="match status" value="1"/>
</dbReference>
<accession>A0A511MZF3</accession>
<dbReference type="InterPro" id="IPR028082">
    <property type="entry name" value="Peripla_BP_I"/>
</dbReference>
<proteinExistence type="predicted"/>
<dbReference type="PROSITE" id="PS50932">
    <property type="entry name" value="HTH_LACI_2"/>
    <property type="match status" value="1"/>
</dbReference>
<dbReference type="Pfam" id="PF00356">
    <property type="entry name" value="LacI"/>
    <property type="match status" value="1"/>
</dbReference>
<evidence type="ECO:0000313" key="5">
    <source>
        <dbReference type="EMBL" id="GEM45506.1"/>
    </source>
</evidence>
<dbReference type="CDD" id="cd01392">
    <property type="entry name" value="HTH_LacI"/>
    <property type="match status" value="1"/>
</dbReference>
<comment type="caution">
    <text evidence="5">The sequence shown here is derived from an EMBL/GenBank/DDBJ whole genome shotgun (WGS) entry which is preliminary data.</text>
</comment>
<dbReference type="PANTHER" id="PTHR30146:SF109">
    <property type="entry name" value="HTH-TYPE TRANSCRIPTIONAL REGULATOR GALS"/>
    <property type="match status" value="1"/>
</dbReference>
<dbReference type="Pfam" id="PF13377">
    <property type="entry name" value="Peripla_BP_3"/>
    <property type="match status" value="1"/>
</dbReference>
<dbReference type="PANTHER" id="PTHR30146">
    <property type="entry name" value="LACI-RELATED TRANSCRIPTIONAL REPRESSOR"/>
    <property type="match status" value="1"/>
</dbReference>
<dbReference type="InterPro" id="IPR000843">
    <property type="entry name" value="HTH_LacI"/>
</dbReference>
<dbReference type="SUPFAM" id="SSF53822">
    <property type="entry name" value="Periplasmic binding protein-like I"/>
    <property type="match status" value="1"/>
</dbReference>
<feature type="domain" description="HTH lacI-type" evidence="4">
    <location>
        <begin position="3"/>
        <end position="46"/>
    </location>
</feature>
<sequence>MTVTQKDVALRARVSISTVCLVLRDDPRISDQTRKSVLEAASELGYLARTSLHTPSDTHHIGVLLANPGVHPTADHFFGEVMHGVTEESERFGHTVSVSAFDGKTLPRLARERRVHGFIIGGAPISPSLIEQVRAMTLPSVFIGRYPNHLHLNAALTDNPAGAALATEHLLKLGRRKILFISGDPHEAVVSQDRVEGFLRAHREQGLQPGPMLHAQRTIEGGMEAMQNALSEGIPFDAVFAAEDLMALGVLRVLKQQGIRVPEDVAVVGYSDIHMASLSDPPLTTVHVPRRRLGRTAARLLDDLLTGRAEPNLHVTVPPRLVIRSSCGGVPDS</sequence>
<dbReference type="SUPFAM" id="SSF47413">
    <property type="entry name" value="lambda repressor-like DNA-binding domains"/>
    <property type="match status" value="1"/>
</dbReference>
<dbReference type="Gene3D" id="1.10.260.40">
    <property type="entry name" value="lambda repressor-like DNA-binding domains"/>
    <property type="match status" value="1"/>
</dbReference>
<dbReference type="AlphaFoldDB" id="A0A511MZF3"/>
<evidence type="ECO:0000313" key="6">
    <source>
        <dbReference type="Proteomes" id="UP000321306"/>
    </source>
</evidence>
<dbReference type="Proteomes" id="UP000321306">
    <property type="component" value="Unassembled WGS sequence"/>
</dbReference>
<dbReference type="Gene3D" id="3.40.50.2300">
    <property type="match status" value="2"/>
</dbReference>
<dbReference type="InterPro" id="IPR010982">
    <property type="entry name" value="Lambda_DNA-bd_dom_sf"/>
</dbReference>